<dbReference type="STRING" id="1499967.U27_05731"/>
<dbReference type="AlphaFoldDB" id="A0A081C2F1"/>
<dbReference type="HOGENOM" id="CLU_1632113_0_0_0"/>
<dbReference type="Proteomes" id="UP000030661">
    <property type="component" value="Unassembled WGS sequence"/>
</dbReference>
<accession>A0A081C2F1</accession>
<reference evidence="1" key="1">
    <citation type="journal article" date="2015" name="PeerJ">
        <title>First genomic representation of candidate bacterial phylum KSB3 points to enhanced environmental sensing as a trigger of wastewater bulking.</title>
        <authorList>
            <person name="Sekiguchi Y."/>
            <person name="Ohashi A."/>
            <person name="Parks D.H."/>
            <person name="Yamauchi T."/>
            <person name="Tyson G.W."/>
            <person name="Hugenholtz P."/>
        </authorList>
    </citation>
    <scope>NUCLEOTIDE SEQUENCE [LARGE SCALE GENOMIC DNA]</scope>
</reference>
<organism evidence="1">
    <name type="scientific">Vecturithrix granuli</name>
    <dbReference type="NCBI Taxonomy" id="1499967"/>
    <lineage>
        <taxon>Bacteria</taxon>
        <taxon>Candidatus Moduliflexota</taxon>
        <taxon>Candidatus Vecturitrichia</taxon>
        <taxon>Candidatus Vecturitrichales</taxon>
        <taxon>Candidatus Vecturitrichaceae</taxon>
        <taxon>Candidatus Vecturithrix</taxon>
    </lineage>
</organism>
<evidence type="ECO:0000313" key="2">
    <source>
        <dbReference type="Proteomes" id="UP000030661"/>
    </source>
</evidence>
<dbReference type="EMBL" id="DF820468">
    <property type="protein sequence ID" value="GAK58756.1"/>
    <property type="molecule type" value="Genomic_DNA"/>
</dbReference>
<gene>
    <name evidence="1" type="ORF">U27_05731</name>
</gene>
<evidence type="ECO:0000313" key="1">
    <source>
        <dbReference type="EMBL" id="GAK58756.1"/>
    </source>
</evidence>
<sequence length="153" mass="18130">MYTQNDCIRDTTQHIEHVRENLSIIIEQLHDRAQHHDESKLSEAEIDGFTEYTPKLKNTEFGSEEYQSFLKELKPVLTHHYQENRHHPEHFSNGYRGMNLVDLVEMFCDWLASTQRMANSDIYKSIEHAQERFALSDDLVHILKNTAKDVFRI</sequence>
<keyword evidence="2" id="KW-1185">Reference proteome</keyword>
<proteinExistence type="predicted"/>
<name>A0A081C2F1_VECG1</name>
<dbReference type="Pfam" id="PF18907">
    <property type="entry name" value="DUF5662"/>
    <property type="match status" value="1"/>
</dbReference>
<protein>
    <submittedName>
        <fullName evidence="1">Uncharacterized protein</fullName>
    </submittedName>
</protein>
<dbReference type="eggNOG" id="ENOG5032SXE">
    <property type="taxonomic scope" value="Bacteria"/>
</dbReference>
<dbReference type="InterPro" id="IPR043721">
    <property type="entry name" value="DUF5662"/>
</dbReference>